<gene>
    <name evidence="1" type="ORF">I8J32_015690</name>
</gene>
<reference evidence="1 2" key="1">
    <citation type="submission" date="2021-03" db="EMBL/GenBank/DDBJ databases">
        <title>Lysobacter sp. nov. isolated from soil of gangwondo yeongwol, south Korea.</title>
        <authorList>
            <person name="Kim K.R."/>
            <person name="Kim K.H."/>
            <person name="Jeon C.O."/>
        </authorList>
    </citation>
    <scope>NUCLEOTIDE SEQUENCE [LARGE SCALE GENOMIC DNA]</scope>
    <source>
        <strain evidence="1 2">R19</strain>
    </source>
</reference>
<name>A0A974XYN4_9GAMM</name>
<evidence type="ECO:0000313" key="1">
    <source>
        <dbReference type="EMBL" id="QSX78119.1"/>
    </source>
</evidence>
<dbReference type="EMBL" id="CP071518">
    <property type="protein sequence ID" value="QSX78119.1"/>
    <property type="molecule type" value="Genomic_DNA"/>
</dbReference>
<keyword evidence="2" id="KW-1185">Reference proteome</keyword>
<accession>A0A974XYN4</accession>
<evidence type="ECO:0000313" key="2">
    <source>
        <dbReference type="Proteomes" id="UP000639274"/>
    </source>
</evidence>
<dbReference type="AlphaFoldDB" id="A0A974XYN4"/>
<proteinExistence type="predicted"/>
<dbReference type="Proteomes" id="UP000639274">
    <property type="component" value="Chromosome"/>
</dbReference>
<dbReference type="RefSeq" id="WP_200613346.1">
    <property type="nucleotide sequence ID" value="NZ_CP071518.1"/>
</dbReference>
<dbReference type="KEGG" id="lsf:I8J32_015690"/>
<protein>
    <submittedName>
        <fullName evidence="1">Uncharacterized protein</fullName>
    </submittedName>
</protein>
<organism evidence="1 2">
    <name type="scientific">Agrilutibacter solisilvae</name>
    <dbReference type="NCBI Taxonomy" id="2763317"/>
    <lineage>
        <taxon>Bacteria</taxon>
        <taxon>Pseudomonadati</taxon>
        <taxon>Pseudomonadota</taxon>
        <taxon>Gammaproteobacteria</taxon>
        <taxon>Lysobacterales</taxon>
        <taxon>Lysobacteraceae</taxon>
        <taxon>Agrilutibacter</taxon>
    </lineage>
</organism>
<sequence length="46" mass="5369">MKVDAAFEKLLPREVSRTWTITKGEKSIEVEIVLLRRRLLIGICTR</sequence>